<evidence type="ECO:0000313" key="3">
    <source>
        <dbReference type="Proteomes" id="UP000287651"/>
    </source>
</evidence>
<feature type="region of interest" description="Disordered" evidence="1">
    <location>
        <begin position="20"/>
        <end position="56"/>
    </location>
</feature>
<protein>
    <submittedName>
        <fullName evidence="2">Uncharacterized protein</fullName>
    </submittedName>
</protein>
<evidence type="ECO:0000256" key="1">
    <source>
        <dbReference type="SAM" id="MobiDB-lite"/>
    </source>
</evidence>
<comment type="caution">
    <text evidence="2">The sequence shown here is derived from an EMBL/GenBank/DDBJ whole genome shotgun (WGS) entry which is preliminary data.</text>
</comment>
<reference evidence="2 3" key="1">
    <citation type="journal article" date="2014" name="Agronomy (Basel)">
        <title>A Draft Genome Sequence for Ensete ventricosum, the Drought-Tolerant Tree Against Hunger.</title>
        <authorList>
            <person name="Harrison J."/>
            <person name="Moore K.A."/>
            <person name="Paszkiewicz K."/>
            <person name="Jones T."/>
            <person name="Grant M."/>
            <person name="Ambacheew D."/>
            <person name="Muzemil S."/>
            <person name="Studholme D.J."/>
        </authorList>
    </citation>
    <scope>NUCLEOTIDE SEQUENCE [LARGE SCALE GENOMIC DNA]</scope>
</reference>
<dbReference type="AlphaFoldDB" id="A0A426Z985"/>
<dbReference type="EMBL" id="AMZH03007735">
    <property type="protein sequence ID" value="RRT60548.1"/>
    <property type="molecule type" value="Genomic_DNA"/>
</dbReference>
<sequence>MENRLQEIFNEFKRSILKNPNKYKHGENSSLKGNRSENIGKSDQGQDTGDPRMRVEFPRWKDRDPISLKFFFVSTGPRRNPRWR</sequence>
<proteinExistence type="predicted"/>
<accession>A0A426Z985</accession>
<gene>
    <name evidence="2" type="ORF">B296_00029721</name>
</gene>
<evidence type="ECO:0000313" key="2">
    <source>
        <dbReference type="EMBL" id="RRT60548.1"/>
    </source>
</evidence>
<dbReference type="Proteomes" id="UP000287651">
    <property type="component" value="Unassembled WGS sequence"/>
</dbReference>
<name>A0A426Z985_ENSVE</name>
<organism evidence="2 3">
    <name type="scientific">Ensete ventricosum</name>
    <name type="common">Abyssinian banana</name>
    <name type="synonym">Musa ensete</name>
    <dbReference type="NCBI Taxonomy" id="4639"/>
    <lineage>
        <taxon>Eukaryota</taxon>
        <taxon>Viridiplantae</taxon>
        <taxon>Streptophyta</taxon>
        <taxon>Embryophyta</taxon>
        <taxon>Tracheophyta</taxon>
        <taxon>Spermatophyta</taxon>
        <taxon>Magnoliopsida</taxon>
        <taxon>Liliopsida</taxon>
        <taxon>Zingiberales</taxon>
        <taxon>Musaceae</taxon>
        <taxon>Ensete</taxon>
    </lineage>
</organism>